<dbReference type="GO" id="GO:0035493">
    <property type="term" value="P:SNARE complex assembly"/>
    <property type="evidence" value="ECO:0007669"/>
    <property type="project" value="TreeGrafter"/>
</dbReference>
<evidence type="ECO:0000313" key="3">
    <source>
        <dbReference type="EMBL" id="KAJ8599778.1"/>
    </source>
</evidence>
<accession>A0AAD7U7Y3</accession>
<dbReference type="Proteomes" id="UP001230188">
    <property type="component" value="Unassembled WGS sequence"/>
</dbReference>
<dbReference type="PANTHER" id="PTHR15157">
    <property type="entry name" value="UV RADIATION RESISTANCE-ASSOCIATED GENE PROTEIN"/>
    <property type="match status" value="1"/>
</dbReference>
<feature type="compositionally biased region" description="Basic and acidic residues" evidence="2">
    <location>
        <begin position="303"/>
        <end position="321"/>
    </location>
</feature>
<dbReference type="GO" id="GO:0000149">
    <property type="term" value="F:SNARE binding"/>
    <property type="evidence" value="ECO:0007669"/>
    <property type="project" value="TreeGrafter"/>
</dbReference>
<reference evidence="3" key="1">
    <citation type="submission" date="2023-01" db="EMBL/GenBank/DDBJ databases">
        <title>Metagenome sequencing of chrysophaentin producing Chrysophaeum taylorii.</title>
        <authorList>
            <person name="Davison J."/>
            <person name="Bewley C."/>
        </authorList>
    </citation>
    <scope>NUCLEOTIDE SEQUENCE</scope>
    <source>
        <strain evidence="3">NIES-1699</strain>
    </source>
</reference>
<dbReference type="EMBL" id="JAQMWT010000546">
    <property type="protein sequence ID" value="KAJ8599778.1"/>
    <property type="molecule type" value="Genomic_DNA"/>
</dbReference>
<feature type="region of interest" description="Disordered" evidence="2">
    <location>
        <begin position="356"/>
        <end position="379"/>
    </location>
</feature>
<gene>
    <name evidence="3" type="ORF">CTAYLR_003440</name>
</gene>
<name>A0AAD7U7Y3_9STRA</name>
<dbReference type="GO" id="GO:0000323">
    <property type="term" value="C:lytic vacuole"/>
    <property type="evidence" value="ECO:0007669"/>
    <property type="project" value="TreeGrafter"/>
</dbReference>
<dbReference type="PANTHER" id="PTHR15157:SF5">
    <property type="entry name" value="UV RADIATION RESISTANCE-ASSOCIATED GENE PROTEIN"/>
    <property type="match status" value="1"/>
</dbReference>
<evidence type="ECO:0000313" key="4">
    <source>
        <dbReference type="Proteomes" id="UP001230188"/>
    </source>
</evidence>
<dbReference type="AlphaFoldDB" id="A0AAD7U7Y3"/>
<protein>
    <submittedName>
        <fullName evidence="3">Uncharacterized protein</fullName>
    </submittedName>
</protein>
<proteinExistence type="predicted"/>
<evidence type="ECO:0000256" key="2">
    <source>
        <dbReference type="SAM" id="MobiDB-lite"/>
    </source>
</evidence>
<keyword evidence="4" id="KW-1185">Reference proteome</keyword>
<comment type="caution">
    <text evidence="3">The sequence shown here is derived from an EMBL/GenBank/DDBJ whole genome shotgun (WGS) entry which is preliminary data.</text>
</comment>
<organism evidence="3 4">
    <name type="scientific">Chrysophaeum taylorii</name>
    <dbReference type="NCBI Taxonomy" id="2483200"/>
    <lineage>
        <taxon>Eukaryota</taxon>
        <taxon>Sar</taxon>
        <taxon>Stramenopiles</taxon>
        <taxon>Ochrophyta</taxon>
        <taxon>Pelagophyceae</taxon>
        <taxon>Pelagomonadales</taxon>
        <taxon>Pelagomonadaceae</taxon>
        <taxon>Chrysophaeum</taxon>
    </lineage>
</organism>
<feature type="compositionally biased region" description="Low complexity" evidence="2">
    <location>
        <begin position="369"/>
        <end position="379"/>
    </location>
</feature>
<dbReference type="GO" id="GO:0005768">
    <property type="term" value="C:endosome"/>
    <property type="evidence" value="ECO:0007669"/>
    <property type="project" value="TreeGrafter"/>
</dbReference>
<evidence type="ECO:0000256" key="1">
    <source>
        <dbReference type="ARBA" id="ARBA00023054"/>
    </source>
</evidence>
<keyword evidence="1" id="KW-0175">Coiled coil</keyword>
<sequence length="379" mass="41511">MVCAACLRAELEPVREKLAHARGRLPSLKARCREAFKASEAANASRRDLELATAETQRAESVLREVARFVCEERVRVAVERRRVLERTAALDAGNAELGKRCADFEAVRRAVFGDGGTRRRKLLECSPWRRAVDVFSLFPIKRVSASPSRRKSLRGIMTILGLPLPNVAIFPASLPRTVCRAALAAVAQLVASVAAALRVDLPHPLVPRLGTAEAAAVDEKPQASRRRYPLAPPEVQAPVRDHDTFATALQLLQNDVTHVCVKAGVPPADLWPAEAILLNLVELRDKARAELANSRTPYSRRPSFEDHQSGTDDDAHHDAASTHYSSSPRHVDDDTDDDVDDWIFLGKLPFLGFAPGLDIQQAPPPSPSSSKKPLPSSR</sequence>
<feature type="region of interest" description="Disordered" evidence="2">
    <location>
        <begin position="292"/>
        <end position="334"/>
    </location>
</feature>